<evidence type="ECO:0000313" key="2">
    <source>
        <dbReference type="EMBL" id="RMC10389.1"/>
    </source>
</evidence>
<dbReference type="EMBL" id="QRBI01000112">
    <property type="protein sequence ID" value="RMC10389.1"/>
    <property type="molecule type" value="Genomic_DNA"/>
</dbReference>
<sequence>MPPCKIMEKIILVCSEKHLENDTVIGDSQDGSMRGKSFLLKLIFFYDKVSPIADLGKSVDVIFWDFSRAFDTFSRKILLDKNTSSSELDNPVTQRMSNGLTGQAQRLQ</sequence>
<evidence type="ECO:0000256" key="1">
    <source>
        <dbReference type="SAM" id="MobiDB-lite"/>
    </source>
</evidence>
<dbReference type="STRING" id="333673.A0A3M0KB20"/>
<gene>
    <name evidence="2" type="ORF">DUI87_13193</name>
</gene>
<name>A0A3M0KB20_HIRRU</name>
<accession>A0A3M0KB20</accession>
<comment type="caution">
    <text evidence="2">The sequence shown here is derived from an EMBL/GenBank/DDBJ whole genome shotgun (WGS) entry which is preliminary data.</text>
</comment>
<dbReference type="OrthoDB" id="10063195at2759"/>
<reference evidence="2 3" key="1">
    <citation type="submission" date="2018-07" db="EMBL/GenBank/DDBJ databases">
        <title>A high quality draft genome assembly of the barn swallow (H. rustica rustica).</title>
        <authorList>
            <person name="Formenti G."/>
            <person name="Chiara M."/>
            <person name="Poveda L."/>
            <person name="Francoijs K.-J."/>
            <person name="Bonisoli-Alquati A."/>
            <person name="Canova L."/>
            <person name="Gianfranceschi L."/>
            <person name="Horner D.S."/>
            <person name="Saino N."/>
        </authorList>
    </citation>
    <scope>NUCLEOTIDE SEQUENCE [LARGE SCALE GENOMIC DNA]</scope>
    <source>
        <strain evidence="2">Chelidonia</strain>
        <tissue evidence="2">Blood</tissue>
    </source>
</reference>
<organism evidence="2 3">
    <name type="scientific">Hirundo rustica rustica</name>
    <dbReference type="NCBI Taxonomy" id="333673"/>
    <lineage>
        <taxon>Eukaryota</taxon>
        <taxon>Metazoa</taxon>
        <taxon>Chordata</taxon>
        <taxon>Craniata</taxon>
        <taxon>Vertebrata</taxon>
        <taxon>Euteleostomi</taxon>
        <taxon>Archelosauria</taxon>
        <taxon>Archosauria</taxon>
        <taxon>Dinosauria</taxon>
        <taxon>Saurischia</taxon>
        <taxon>Theropoda</taxon>
        <taxon>Coelurosauria</taxon>
        <taxon>Aves</taxon>
        <taxon>Neognathae</taxon>
        <taxon>Neoaves</taxon>
        <taxon>Telluraves</taxon>
        <taxon>Australaves</taxon>
        <taxon>Passeriformes</taxon>
        <taxon>Sylvioidea</taxon>
        <taxon>Hirundinidae</taxon>
        <taxon>Hirundo</taxon>
    </lineage>
</organism>
<evidence type="ECO:0008006" key="4">
    <source>
        <dbReference type="Google" id="ProtNLM"/>
    </source>
</evidence>
<keyword evidence="3" id="KW-1185">Reference proteome</keyword>
<proteinExistence type="predicted"/>
<evidence type="ECO:0000313" key="3">
    <source>
        <dbReference type="Proteomes" id="UP000269221"/>
    </source>
</evidence>
<feature type="region of interest" description="Disordered" evidence="1">
    <location>
        <begin position="84"/>
        <end position="108"/>
    </location>
</feature>
<protein>
    <recommendedName>
        <fullName evidence="4">Reverse transcriptase domain-containing protein</fullName>
    </recommendedName>
</protein>
<dbReference type="AlphaFoldDB" id="A0A3M0KB20"/>
<dbReference type="Proteomes" id="UP000269221">
    <property type="component" value="Unassembled WGS sequence"/>
</dbReference>